<dbReference type="RefSeq" id="XP_009060549.1">
    <property type="nucleotide sequence ID" value="XM_009062301.1"/>
</dbReference>
<reference evidence="2 3" key="1">
    <citation type="journal article" date="2013" name="Nature">
        <title>Insights into bilaterian evolution from three spiralian genomes.</title>
        <authorList>
            <person name="Simakov O."/>
            <person name="Marletaz F."/>
            <person name="Cho S.J."/>
            <person name="Edsinger-Gonzales E."/>
            <person name="Havlak P."/>
            <person name="Hellsten U."/>
            <person name="Kuo D.H."/>
            <person name="Larsson T."/>
            <person name="Lv J."/>
            <person name="Arendt D."/>
            <person name="Savage R."/>
            <person name="Osoegawa K."/>
            <person name="de Jong P."/>
            <person name="Grimwood J."/>
            <person name="Chapman J.A."/>
            <person name="Shapiro H."/>
            <person name="Aerts A."/>
            <person name="Otillar R.P."/>
            <person name="Terry A.Y."/>
            <person name="Boore J.L."/>
            <person name="Grigoriev I.V."/>
            <person name="Lindberg D.R."/>
            <person name="Seaver E.C."/>
            <person name="Weisblat D.A."/>
            <person name="Putnam N.H."/>
            <person name="Rokhsar D.S."/>
        </authorList>
    </citation>
    <scope>NUCLEOTIDE SEQUENCE [LARGE SCALE GENOMIC DNA]</scope>
</reference>
<protein>
    <submittedName>
        <fullName evidence="2">Uncharacterized protein</fullName>
    </submittedName>
</protein>
<dbReference type="KEGG" id="lgi:LOTGIDRAFT_165299"/>
<organism evidence="2 3">
    <name type="scientific">Lottia gigantea</name>
    <name type="common">Giant owl limpet</name>
    <dbReference type="NCBI Taxonomy" id="225164"/>
    <lineage>
        <taxon>Eukaryota</taxon>
        <taxon>Metazoa</taxon>
        <taxon>Spiralia</taxon>
        <taxon>Lophotrochozoa</taxon>
        <taxon>Mollusca</taxon>
        <taxon>Gastropoda</taxon>
        <taxon>Patellogastropoda</taxon>
        <taxon>Lottioidea</taxon>
        <taxon>Lottiidae</taxon>
        <taxon>Lottia</taxon>
    </lineage>
</organism>
<dbReference type="HOGENOM" id="CLU_1715329_0_0_1"/>
<sequence>MNNFISLLNTTLHQEKVGDDKSDDEATIEEETLKPIEEIEEDIFDEPKSNSDNLQQSDNNYLDNTIPKSVSMPSIETLADTSRLMQRIQLLHTDCVKGVGVERLKRAYDILNNIEDDEVEPKLVALLGKDDFDEYAGKIWQLKFCEESLFTAI</sequence>
<dbReference type="EMBL" id="KB202620">
    <property type="protein sequence ID" value="ESO88883.1"/>
    <property type="molecule type" value="Genomic_DNA"/>
</dbReference>
<evidence type="ECO:0000256" key="1">
    <source>
        <dbReference type="SAM" id="MobiDB-lite"/>
    </source>
</evidence>
<accession>V3ZCT4</accession>
<name>V3ZCT4_LOTGI</name>
<feature type="compositionally biased region" description="Low complexity" evidence="1">
    <location>
        <begin position="50"/>
        <end position="60"/>
    </location>
</feature>
<proteinExistence type="predicted"/>
<keyword evidence="3" id="KW-1185">Reference proteome</keyword>
<feature type="region of interest" description="Disordered" evidence="1">
    <location>
        <begin position="16"/>
        <end position="68"/>
    </location>
</feature>
<dbReference type="OrthoDB" id="248923at2759"/>
<dbReference type="GeneID" id="20239981"/>
<dbReference type="Proteomes" id="UP000030746">
    <property type="component" value="Unassembled WGS sequence"/>
</dbReference>
<evidence type="ECO:0000313" key="2">
    <source>
        <dbReference type="EMBL" id="ESO88883.1"/>
    </source>
</evidence>
<feature type="compositionally biased region" description="Acidic residues" evidence="1">
    <location>
        <begin position="21"/>
        <end position="30"/>
    </location>
</feature>
<gene>
    <name evidence="2" type="ORF">LOTGIDRAFT_165299</name>
</gene>
<dbReference type="AlphaFoldDB" id="V3ZCT4"/>
<evidence type="ECO:0000313" key="3">
    <source>
        <dbReference type="Proteomes" id="UP000030746"/>
    </source>
</evidence>
<dbReference type="CTD" id="20239981"/>